<dbReference type="InterPro" id="IPR011990">
    <property type="entry name" value="TPR-like_helical_dom_sf"/>
</dbReference>
<dbReference type="OrthoDB" id="2384430at2759"/>
<feature type="region of interest" description="Disordered" evidence="1">
    <location>
        <begin position="1"/>
        <end position="31"/>
    </location>
</feature>
<sequence>MKFDLDSNPIEDEGSKMKNLEDLKDNQQENYGLKSAKEIPSNEGRLVHKNKAFDYHQKATDMGNINRVGYCYQDGFGIEEDEHKAFEYYKKSTDAGSANRIGMCKQERDNAI</sequence>
<evidence type="ECO:0000256" key="1">
    <source>
        <dbReference type="SAM" id="MobiDB-lite"/>
    </source>
</evidence>
<keyword evidence="2" id="KW-0808">Transferase</keyword>
<evidence type="ECO:0000313" key="2">
    <source>
        <dbReference type="EMBL" id="KAF0547182.1"/>
    </source>
</evidence>
<proteinExistence type="predicted"/>
<dbReference type="SUPFAM" id="SSF81901">
    <property type="entry name" value="HCP-like"/>
    <property type="match status" value="1"/>
</dbReference>
<dbReference type="Pfam" id="PF08238">
    <property type="entry name" value="Sel1"/>
    <property type="match status" value="2"/>
</dbReference>
<feature type="compositionally biased region" description="Basic and acidic residues" evidence="1">
    <location>
        <begin position="13"/>
        <end position="27"/>
    </location>
</feature>
<evidence type="ECO:0000313" key="3">
    <source>
        <dbReference type="Proteomes" id="UP000439903"/>
    </source>
</evidence>
<accession>A0A8H4AZA2</accession>
<dbReference type="Proteomes" id="UP000439903">
    <property type="component" value="Unassembled WGS sequence"/>
</dbReference>
<reference evidence="2 3" key="1">
    <citation type="journal article" date="2019" name="Environ. Microbiol.">
        <title>At the nexus of three kingdoms: the genome of the mycorrhizal fungus Gigaspora margarita provides insights into plant, endobacterial and fungal interactions.</title>
        <authorList>
            <person name="Venice F."/>
            <person name="Ghignone S."/>
            <person name="Salvioli di Fossalunga A."/>
            <person name="Amselem J."/>
            <person name="Novero M."/>
            <person name="Xianan X."/>
            <person name="Sedzielewska Toro K."/>
            <person name="Morin E."/>
            <person name="Lipzen A."/>
            <person name="Grigoriev I.V."/>
            <person name="Henrissat B."/>
            <person name="Martin F.M."/>
            <person name="Bonfante P."/>
        </authorList>
    </citation>
    <scope>NUCLEOTIDE SEQUENCE [LARGE SCALE GENOMIC DNA]</scope>
    <source>
        <strain evidence="2 3">BEG34</strain>
    </source>
</reference>
<protein>
    <submittedName>
        <fullName evidence="2">Calmodulin-dependent protein kinase</fullName>
    </submittedName>
</protein>
<dbReference type="InterPro" id="IPR006597">
    <property type="entry name" value="Sel1-like"/>
</dbReference>
<gene>
    <name evidence="2" type="ORF">F8M41_000752</name>
</gene>
<dbReference type="AlphaFoldDB" id="A0A8H4AZA2"/>
<dbReference type="Gene3D" id="1.25.40.10">
    <property type="entry name" value="Tetratricopeptide repeat domain"/>
    <property type="match status" value="1"/>
</dbReference>
<dbReference type="EMBL" id="WTPW01000107">
    <property type="protein sequence ID" value="KAF0547182.1"/>
    <property type="molecule type" value="Genomic_DNA"/>
</dbReference>
<name>A0A8H4AZA2_GIGMA</name>
<keyword evidence="3" id="KW-1185">Reference proteome</keyword>
<keyword evidence="2" id="KW-0418">Kinase</keyword>
<comment type="caution">
    <text evidence="2">The sequence shown here is derived from an EMBL/GenBank/DDBJ whole genome shotgun (WGS) entry which is preliminary data.</text>
</comment>
<dbReference type="GO" id="GO:0016301">
    <property type="term" value="F:kinase activity"/>
    <property type="evidence" value="ECO:0007669"/>
    <property type="project" value="UniProtKB-KW"/>
</dbReference>
<organism evidence="2 3">
    <name type="scientific">Gigaspora margarita</name>
    <dbReference type="NCBI Taxonomy" id="4874"/>
    <lineage>
        <taxon>Eukaryota</taxon>
        <taxon>Fungi</taxon>
        <taxon>Fungi incertae sedis</taxon>
        <taxon>Mucoromycota</taxon>
        <taxon>Glomeromycotina</taxon>
        <taxon>Glomeromycetes</taxon>
        <taxon>Diversisporales</taxon>
        <taxon>Gigasporaceae</taxon>
        <taxon>Gigaspora</taxon>
    </lineage>
</organism>